<dbReference type="Proteomes" id="UP000219565">
    <property type="component" value="Unassembled WGS sequence"/>
</dbReference>
<dbReference type="InterPro" id="IPR009351">
    <property type="entry name" value="AlkZ-like"/>
</dbReference>
<organism evidence="1 2">
    <name type="scientific">Nocardia amikacinitolerans</name>
    <dbReference type="NCBI Taxonomy" id="756689"/>
    <lineage>
        <taxon>Bacteria</taxon>
        <taxon>Bacillati</taxon>
        <taxon>Actinomycetota</taxon>
        <taxon>Actinomycetes</taxon>
        <taxon>Mycobacteriales</taxon>
        <taxon>Nocardiaceae</taxon>
        <taxon>Nocardia</taxon>
    </lineage>
</organism>
<dbReference type="PANTHER" id="PTHR38479">
    <property type="entry name" value="LMO0824 PROTEIN"/>
    <property type="match status" value="1"/>
</dbReference>
<name>A0A285LC59_9NOCA</name>
<protein>
    <submittedName>
        <fullName evidence="1">Winged helix DNA-binding domain-containing protein</fullName>
    </submittedName>
</protein>
<keyword evidence="1" id="KW-0238">DNA-binding</keyword>
<dbReference type="PANTHER" id="PTHR38479:SF2">
    <property type="entry name" value="WINGED HELIX DNA-BINDING DOMAIN-CONTAINING PROTEIN"/>
    <property type="match status" value="1"/>
</dbReference>
<dbReference type="RefSeq" id="WP_097245573.1">
    <property type="nucleotide sequence ID" value="NZ_JAMTCW010000027.1"/>
</dbReference>
<dbReference type="GO" id="GO:0003677">
    <property type="term" value="F:DNA binding"/>
    <property type="evidence" value="ECO:0007669"/>
    <property type="project" value="UniProtKB-KW"/>
</dbReference>
<sequence length="357" mass="38983">MAKAIAIGRAQWLGYRWRGHGLNGRTNGGLLDDLLLLGFQDGRFGGAAYSLRQRTDRIGSTSLSRAIDPAGPLVSWWTLRGAPHAHRLAQLDVLRDALAPRASDEGGAAHAEAVAEVAAALRAVVTRPTPKSAASTAVTARVSPGLTRWCDRCRATHVPDGLFRAAGCHAQIVLGPEVDRATMLYPTPDHPAVGVQQPRLALLRTFFRVNGPTTRPLFRDWLGVGVDEVWREVAGTLVRVQVDDRRYEMPESLVDAVLGAGAPEGVVLVPPGDPYLRQADRALLVPDSDRRREVWRALSAPGAVLVDGEVMGVWRYRRAEHRMVVSAFDKLSRARRGEVEGDAVGLTGDERLRFEWE</sequence>
<dbReference type="STRING" id="1379680.GCA_001612615_06635"/>
<dbReference type="AlphaFoldDB" id="A0A285LC59"/>
<reference evidence="1 2" key="1">
    <citation type="submission" date="2017-09" db="EMBL/GenBank/DDBJ databases">
        <authorList>
            <person name="Ehlers B."/>
            <person name="Leendertz F.H."/>
        </authorList>
    </citation>
    <scope>NUCLEOTIDE SEQUENCE [LARGE SCALE GENOMIC DNA]</scope>
    <source>
        <strain evidence="1 2">DSM 45537</strain>
    </source>
</reference>
<dbReference type="EMBL" id="OBEG01000003">
    <property type="protein sequence ID" value="SNY81607.1"/>
    <property type="molecule type" value="Genomic_DNA"/>
</dbReference>
<evidence type="ECO:0000313" key="2">
    <source>
        <dbReference type="Proteomes" id="UP000219565"/>
    </source>
</evidence>
<evidence type="ECO:0000313" key="1">
    <source>
        <dbReference type="EMBL" id="SNY81607.1"/>
    </source>
</evidence>
<gene>
    <name evidence="1" type="ORF">SAMN04244553_3209</name>
</gene>
<dbReference type="OrthoDB" id="9148135at2"/>
<dbReference type="Pfam" id="PF06224">
    <property type="entry name" value="AlkZ-like"/>
    <property type="match status" value="1"/>
</dbReference>
<proteinExistence type="predicted"/>
<keyword evidence="2" id="KW-1185">Reference proteome</keyword>
<accession>A0A285LC59</accession>